<evidence type="ECO:0000256" key="11">
    <source>
        <dbReference type="ARBA" id="ARBA00023237"/>
    </source>
</evidence>
<evidence type="ECO:0000256" key="8">
    <source>
        <dbReference type="ARBA" id="ARBA00023065"/>
    </source>
</evidence>
<dbReference type="InterPro" id="IPR039426">
    <property type="entry name" value="TonB-dep_rcpt-like"/>
</dbReference>
<evidence type="ECO:0000256" key="15">
    <source>
        <dbReference type="SAM" id="SignalP"/>
    </source>
</evidence>
<dbReference type="Pfam" id="PF07715">
    <property type="entry name" value="Plug"/>
    <property type="match status" value="1"/>
</dbReference>
<evidence type="ECO:0000256" key="6">
    <source>
        <dbReference type="ARBA" id="ARBA00022729"/>
    </source>
</evidence>
<dbReference type="Gene3D" id="2.170.130.10">
    <property type="entry name" value="TonB-dependent receptor, plug domain"/>
    <property type="match status" value="1"/>
</dbReference>
<comment type="similarity">
    <text evidence="12 14">Belongs to the TonB-dependent receptor family.</text>
</comment>
<evidence type="ECO:0000256" key="5">
    <source>
        <dbReference type="ARBA" id="ARBA00022692"/>
    </source>
</evidence>
<sequence length="824" mass="89854">MSKQHYLDTTSRLALVVMVAALIVPVGTHAQEVVDDDVPVIEPSPAETSAQVKEMTVVSERDKAGLLEQQPSDLLFGMKKPLLETPRSATFVSEETLSTYGVTTVDDLAAVSPGTFTSSFYGVEGALNVRGLLAETYFHGFKRIENRGTYQTPLGATSRIDILRGPPTANFGPGKVGGLLNLEPKTAKISEEAGYMTDVSGQVTGTLGSYDKKNGSFETGIPLNFGNTAGGVFVYGEIEDSESYYRGIKPEHQLLQTTAQFETMNGWTYGGGAMYYQSEGYVQTPGWNRVTQDLIDNGTYITGTNSGLIDANGNGYIDRGELPPGGLTHAPECFGGCDVPLVYRQLDTGVGTTKLSSRDVYTSPFDFSDTTTLTLYGDLIKAFDDGSELKIQAFYDSLDNERFVSYGFPADYDSYTVEGRVSYNFDVKVPDSPLTAAFNVGVSHRYYDAQKKESFNYGGIALDRRDIANGPTPTDTLGSPFLPGSGYTWDYNNKSTWHDTGLFAMADFDVADKLLVTLTGRYDWYSVDSEDTGSLCFCTPGPQSDTDSAFTYSAMALYKGPYGIRPYITYAETTAIEFGQAGDVSPTTVANGDWLSDGDLVEAGIKLEAFDGVLTGALAAYRQHRTVLDNVGGGVDETEGQGVELELRYLATENLSFTFAGNVQKTKFLGSYDAFYYFTPATFGYNPADYYGAGLVGYSFSGIAAITGDSYYAGEIEDRRIPEKVLSLFGTYTTDQYGWGHAGTTWGVRYVSETAGLASDPVRYPDYFLVQASAYADLKSWRIALNVDNVFDEEYFTPLQDLYGDVAVLPGKGREWRVTATYRF</sequence>
<evidence type="ECO:0000256" key="2">
    <source>
        <dbReference type="ARBA" id="ARBA00022448"/>
    </source>
</evidence>
<evidence type="ECO:0000259" key="17">
    <source>
        <dbReference type="Pfam" id="PF07715"/>
    </source>
</evidence>
<dbReference type="SUPFAM" id="SSF56935">
    <property type="entry name" value="Porins"/>
    <property type="match status" value="1"/>
</dbReference>
<feature type="domain" description="TonB-dependent receptor-like beta-barrel" evidence="16">
    <location>
        <begin position="353"/>
        <end position="790"/>
    </location>
</feature>
<keyword evidence="2 12" id="KW-0813">Transport</keyword>
<gene>
    <name evidence="18" type="ordered locus">Plav_0989</name>
</gene>
<dbReference type="InterPro" id="IPR012910">
    <property type="entry name" value="Plug_dom"/>
</dbReference>
<dbReference type="Pfam" id="PF00593">
    <property type="entry name" value="TonB_dep_Rec_b-barrel"/>
    <property type="match status" value="1"/>
</dbReference>
<feature type="short sequence motif" description="TonB C-terminal box" evidence="13">
    <location>
        <begin position="807"/>
        <end position="824"/>
    </location>
</feature>
<keyword evidence="3 12" id="KW-1134">Transmembrane beta strand</keyword>
<evidence type="ECO:0000256" key="10">
    <source>
        <dbReference type="ARBA" id="ARBA00023136"/>
    </source>
</evidence>
<feature type="signal peptide" evidence="15">
    <location>
        <begin position="1"/>
        <end position="30"/>
    </location>
</feature>
<organism evidence="18 19">
    <name type="scientific">Parvibaculum lavamentivorans (strain DS-1 / DSM 13023 / NCIMB 13966)</name>
    <dbReference type="NCBI Taxonomy" id="402881"/>
    <lineage>
        <taxon>Bacteria</taxon>
        <taxon>Pseudomonadati</taxon>
        <taxon>Pseudomonadota</taxon>
        <taxon>Alphaproteobacteria</taxon>
        <taxon>Hyphomicrobiales</taxon>
        <taxon>Parvibaculaceae</taxon>
        <taxon>Parvibaculum</taxon>
    </lineage>
</organism>
<dbReference type="InterPro" id="IPR000531">
    <property type="entry name" value="Beta-barrel_TonB"/>
</dbReference>
<dbReference type="GO" id="GO:0015344">
    <property type="term" value="F:siderophore uptake transmembrane transporter activity"/>
    <property type="evidence" value="ECO:0007669"/>
    <property type="project" value="TreeGrafter"/>
</dbReference>
<dbReference type="InterPro" id="IPR036942">
    <property type="entry name" value="Beta-barrel_TonB_sf"/>
</dbReference>
<dbReference type="eggNOG" id="COG4773">
    <property type="taxonomic scope" value="Bacteria"/>
</dbReference>
<proteinExistence type="inferred from homology"/>
<dbReference type="InterPro" id="IPR018247">
    <property type="entry name" value="EF_Hand_1_Ca_BS"/>
</dbReference>
<keyword evidence="10 12" id="KW-0472">Membrane</keyword>
<keyword evidence="6 15" id="KW-0732">Signal</keyword>
<dbReference type="RefSeq" id="WP_012109868.1">
    <property type="nucleotide sequence ID" value="NC_009719.1"/>
</dbReference>
<dbReference type="InterPro" id="IPR010917">
    <property type="entry name" value="TonB_rcpt_CS"/>
</dbReference>
<dbReference type="AlphaFoldDB" id="A7HRS9"/>
<dbReference type="Gene3D" id="2.40.170.20">
    <property type="entry name" value="TonB-dependent receptor, beta-barrel domain"/>
    <property type="match status" value="1"/>
</dbReference>
<feature type="domain" description="TonB-dependent receptor plug" evidence="17">
    <location>
        <begin position="82"/>
        <end position="178"/>
    </location>
</feature>
<evidence type="ECO:0000313" key="19">
    <source>
        <dbReference type="Proteomes" id="UP000006377"/>
    </source>
</evidence>
<dbReference type="PROSITE" id="PS52016">
    <property type="entry name" value="TONB_DEPENDENT_REC_3"/>
    <property type="match status" value="1"/>
</dbReference>
<dbReference type="PROSITE" id="PS00018">
    <property type="entry name" value="EF_HAND_1"/>
    <property type="match status" value="1"/>
</dbReference>
<dbReference type="Proteomes" id="UP000006377">
    <property type="component" value="Chromosome"/>
</dbReference>
<dbReference type="EMBL" id="CP000774">
    <property type="protein sequence ID" value="ABS62612.1"/>
    <property type="molecule type" value="Genomic_DNA"/>
</dbReference>
<keyword evidence="5 12" id="KW-0812">Transmembrane</keyword>
<evidence type="ECO:0000313" key="18">
    <source>
        <dbReference type="EMBL" id="ABS62612.1"/>
    </source>
</evidence>
<keyword evidence="9 14" id="KW-0798">TonB box</keyword>
<evidence type="ECO:0000256" key="13">
    <source>
        <dbReference type="PROSITE-ProRule" id="PRU10144"/>
    </source>
</evidence>
<evidence type="ECO:0000256" key="1">
    <source>
        <dbReference type="ARBA" id="ARBA00004571"/>
    </source>
</evidence>
<evidence type="ECO:0000256" key="9">
    <source>
        <dbReference type="ARBA" id="ARBA00023077"/>
    </source>
</evidence>
<keyword evidence="7" id="KW-0408">Iron</keyword>
<reference evidence="18 19" key="1">
    <citation type="journal article" date="2011" name="Stand. Genomic Sci.">
        <title>Complete genome sequence of Parvibaculum lavamentivorans type strain (DS-1(T)).</title>
        <authorList>
            <person name="Schleheck D."/>
            <person name="Weiss M."/>
            <person name="Pitluck S."/>
            <person name="Bruce D."/>
            <person name="Land M.L."/>
            <person name="Han S."/>
            <person name="Saunders E."/>
            <person name="Tapia R."/>
            <person name="Detter C."/>
            <person name="Brettin T."/>
            <person name="Han J."/>
            <person name="Woyke T."/>
            <person name="Goodwin L."/>
            <person name="Pennacchio L."/>
            <person name="Nolan M."/>
            <person name="Cook A.M."/>
            <person name="Kjelleberg S."/>
            <person name="Thomas T."/>
        </authorList>
    </citation>
    <scope>NUCLEOTIDE SEQUENCE [LARGE SCALE GENOMIC DNA]</scope>
    <source>
        <strain evidence="19">DS-1 / DSM 13023 / NCIMB 13966</strain>
    </source>
</reference>
<keyword evidence="18" id="KW-0675">Receptor</keyword>
<comment type="subcellular location">
    <subcellularLocation>
        <location evidence="1 12">Cell outer membrane</location>
        <topology evidence="1 12">Multi-pass membrane protein</topology>
    </subcellularLocation>
</comment>
<evidence type="ECO:0000259" key="16">
    <source>
        <dbReference type="Pfam" id="PF00593"/>
    </source>
</evidence>
<evidence type="ECO:0000256" key="12">
    <source>
        <dbReference type="PROSITE-ProRule" id="PRU01360"/>
    </source>
</evidence>
<dbReference type="PANTHER" id="PTHR32552">
    <property type="entry name" value="FERRICHROME IRON RECEPTOR-RELATED"/>
    <property type="match status" value="1"/>
</dbReference>
<dbReference type="PROSITE" id="PS01156">
    <property type="entry name" value="TONB_DEPENDENT_REC_2"/>
    <property type="match status" value="1"/>
</dbReference>
<protein>
    <submittedName>
        <fullName evidence="18">TonB-dependent receptor plug</fullName>
    </submittedName>
</protein>
<dbReference type="PANTHER" id="PTHR32552:SF68">
    <property type="entry name" value="FERRICHROME OUTER MEMBRANE TRANSPORTER_PHAGE RECEPTOR"/>
    <property type="match status" value="1"/>
</dbReference>
<evidence type="ECO:0000256" key="4">
    <source>
        <dbReference type="ARBA" id="ARBA00022496"/>
    </source>
</evidence>
<feature type="chain" id="PRO_5002709576" evidence="15">
    <location>
        <begin position="31"/>
        <end position="824"/>
    </location>
</feature>
<dbReference type="InterPro" id="IPR037066">
    <property type="entry name" value="Plug_dom_sf"/>
</dbReference>
<evidence type="ECO:0000256" key="7">
    <source>
        <dbReference type="ARBA" id="ARBA00023004"/>
    </source>
</evidence>
<keyword evidence="11 12" id="KW-0998">Cell outer membrane</keyword>
<keyword evidence="8" id="KW-0406">Ion transport</keyword>
<accession>A7HRS9</accession>
<dbReference type="HOGENOM" id="CLU_350136_0_0_5"/>
<keyword evidence="4" id="KW-0410">Iron transport</keyword>
<keyword evidence="19" id="KW-1185">Reference proteome</keyword>
<evidence type="ECO:0000256" key="3">
    <source>
        <dbReference type="ARBA" id="ARBA00022452"/>
    </source>
</evidence>
<dbReference type="GO" id="GO:0009279">
    <property type="term" value="C:cell outer membrane"/>
    <property type="evidence" value="ECO:0007669"/>
    <property type="project" value="UniProtKB-SubCell"/>
</dbReference>
<dbReference type="STRING" id="402881.Plav_0989"/>
<dbReference type="KEGG" id="pla:Plav_0989"/>
<evidence type="ECO:0000256" key="14">
    <source>
        <dbReference type="RuleBase" id="RU003357"/>
    </source>
</evidence>
<name>A7HRS9_PARL1</name>